<protein>
    <submittedName>
        <fullName evidence="2">Uncharacterized protein</fullName>
    </submittedName>
</protein>
<name>A0A0K1PSV7_9BACT</name>
<proteinExistence type="predicted"/>
<sequence>MSSDETELSPKQSEALSRPSLGGGRLGTYTILGAASGIVPLPWVPDAIVRRVRGALVHELASRHGLSLAPEARTVLVEPAGTEGPRGMLSQGVVFAVTRVLGRFGPLGAIPPVRSALGTFVLGHLLSRYLETARTARSVRIDVEEARRVRRAIDQALLYALTTEARASREDKPFSPDDQRDQTTQIIDGVIISIANAPDWLVRRLDAAFDEVLSSVRA</sequence>
<accession>A0A0K1PSV7</accession>
<dbReference type="OrthoDB" id="5518260at2"/>
<organism evidence="2 3">
    <name type="scientific">Labilithrix luteola</name>
    <dbReference type="NCBI Taxonomy" id="1391654"/>
    <lineage>
        <taxon>Bacteria</taxon>
        <taxon>Pseudomonadati</taxon>
        <taxon>Myxococcota</taxon>
        <taxon>Polyangia</taxon>
        <taxon>Polyangiales</taxon>
        <taxon>Labilitrichaceae</taxon>
        <taxon>Labilithrix</taxon>
    </lineage>
</organism>
<dbReference type="STRING" id="1391654.AKJ09_03266"/>
<gene>
    <name evidence="2" type="ORF">AKJ09_03266</name>
</gene>
<dbReference type="KEGG" id="llu:AKJ09_03266"/>
<evidence type="ECO:0000313" key="2">
    <source>
        <dbReference type="EMBL" id="AKU96602.1"/>
    </source>
</evidence>
<feature type="region of interest" description="Disordered" evidence="1">
    <location>
        <begin position="1"/>
        <end position="20"/>
    </location>
</feature>
<evidence type="ECO:0000256" key="1">
    <source>
        <dbReference type="SAM" id="MobiDB-lite"/>
    </source>
</evidence>
<dbReference type="AlphaFoldDB" id="A0A0K1PSV7"/>
<evidence type="ECO:0000313" key="3">
    <source>
        <dbReference type="Proteomes" id="UP000064967"/>
    </source>
</evidence>
<reference evidence="2 3" key="1">
    <citation type="submission" date="2015-08" db="EMBL/GenBank/DDBJ databases">
        <authorList>
            <person name="Babu N.S."/>
            <person name="Beckwith C.J."/>
            <person name="Beseler K.G."/>
            <person name="Brison A."/>
            <person name="Carone J.V."/>
            <person name="Caskin T.P."/>
            <person name="Diamond M."/>
            <person name="Durham M.E."/>
            <person name="Foxe J.M."/>
            <person name="Go M."/>
            <person name="Henderson B.A."/>
            <person name="Jones I.B."/>
            <person name="McGettigan J.A."/>
            <person name="Micheletti S.J."/>
            <person name="Nasrallah M.E."/>
            <person name="Ortiz D."/>
            <person name="Piller C.R."/>
            <person name="Privatt S.R."/>
            <person name="Schneider S.L."/>
            <person name="Sharp S."/>
            <person name="Smith T.C."/>
            <person name="Stanton J.D."/>
            <person name="Ullery H.E."/>
            <person name="Wilson R.J."/>
            <person name="Serrano M.G."/>
            <person name="Buck G."/>
            <person name="Lee V."/>
            <person name="Wang Y."/>
            <person name="Carvalho R."/>
            <person name="Voegtly L."/>
            <person name="Shi R."/>
            <person name="Duckworth R."/>
            <person name="Johnson A."/>
            <person name="Loviza R."/>
            <person name="Walstead R."/>
            <person name="Shah Z."/>
            <person name="Kiflezghi M."/>
            <person name="Wade K."/>
            <person name="Ball S.L."/>
            <person name="Bradley K.W."/>
            <person name="Asai D.J."/>
            <person name="Bowman C.A."/>
            <person name="Russell D.A."/>
            <person name="Pope W.H."/>
            <person name="Jacobs-Sera D."/>
            <person name="Hendrix R.W."/>
            <person name="Hatfull G.F."/>
        </authorList>
    </citation>
    <scope>NUCLEOTIDE SEQUENCE [LARGE SCALE GENOMIC DNA]</scope>
    <source>
        <strain evidence="2 3">DSM 27648</strain>
    </source>
</reference>
<dbReference type="EMBL" id="CP012333">
    <property type="protein sequence ID" value="AKU96602.1"/>
    <property type="molecule type" value="Genomic_DNA"/>
</dbReference>
<keyword evidence="3" id="KW-1185">Reference proteome</keyword>
<dbReference type="RefSeq" id="WP_146647863.1">
    <property type="nucleotide sequence ID" value="NZ_CP012333.1"/>
</dbReference>
<dbReference type="Proteomes" id="UP000064967">
    <property type="component" value="Chromosome"/>
</dbReference>